<dbReference type="GeneID" id="34685137"/>
<evidence type="ECO:0000313" key="5">
    <source>
        <dbReference type="EMBL" id="CEP61703.1"/>
    </source>
</evidence>
<reference evidence="5 6" key="1">
    <citation type="submission" date="2014-12" db="EMBL/GenBank/DDBJ databases">
        <authorList>
            <person name="Neuveglise Cecile"/>
        </authorList>
    </citation>
    <scope>NUCLEOTIDE SEQUENCE [LARGE SCALE GENOMIC DNA]</scope>
    <source>
        <strain evidence="5 6">CBS 12615</strain>
    </source>
</reference>
<protein>
    <submittedName>
        <fullName evidence="5">LALA0S03e08944g1_1</fullName>
    </submittedName>
</protein>
<evidence type="ECO:0000256" key="1">
    <source>
        <dbReference type="SAM" id="Phobius"/>
    </source>
</evidence>
<dbReference type="EMBL" id="LN736362">
    <property type="protein sequence ID" value="CEP61703.1"/>
    <property type="molecule type" value="Genomic_DNA"/>
</dbReference>
<name>A0A0C7MVU8_9SACH</name>
<sequence length="613" mass="68907">MSAHAEPGDLEQQPLQSRVAENYGATLAQPKTAAPKRPSRAIWNFLLAISIAFLCLGAIGIYASRFVPSTEAIQTYYEDVTKVKLHSISYEGWDSKPNSAGFKLDSFASPDGEKDSYKYLKVRAKIGVQFDHDQALSSTTNSTSTLRERSIIRFFSQSVVRTVCFNLNDMKAYNDNETGTQLLGSVHIPQSVCVDLRANTTTELDLPIVVHPNAQNIASVIIKIWRRKFHELNLWSNLNITLSKWGLSFGKVQIPRLDWDDFLNWDQVQSYVDQMHEFLKDPIKVNDFQISDVNEAVKFQIGISYDCPDLLRDILQSQRGCSIPPTSWTVRMPGCQENEPIALQNAVFQTPLVPVDLLLTQSSADINITGQIHGPLPDELLYQVCDSDEENVVTPINLFLKKVFDPTQNVGFEICGLHSGRTKKSIIPERLLDEILPSIAQEINANLTIDSDQLVEQVTVDEMKMKWVQRGWDDKRLEIMGKVNTLVNLPFYNATLSKEEETVSIKKIKGLTKLFHNDVHFVSVPMDVWLNAESEILRSVDLANIQLRVSFDIAGQDVVVVDRLELTRCLNEILVLGQAKVFVEGQLDLMMDTKLGSIVLLGLEGNGTTIIRK</sequence>
<keyword evidence="1" id="KW-0812">Transmembrane</keyword>
<dbReference type="OrthoDB" id="5596576at2759"/>
<evidence type="ECO:0000259" key="2">
    <source>
        <dbReference type="Pfam" id="PF20775"/>
    </source>
</evidence>
<evidence type="ECO:0000313" key="6">
    <source>
        <dbReference type="Proteomes" id="UP000054304"/>
    </source>
</evidence>
<feature type="domain" description="Tag1 N-terminal" evidence="2">
    <location>
        <begin position="68"/>
        <end position="265"/>
    </location>
</feature>
<dbReference type="InterPro" id="IPR055011">
    <property type="entry name" value="Tag1_C"/>
</dbReference>
<dbReference type="RefSeq" id="XP_022627937.1">
    <property type="nucleotide sequence ID" value="XM_022773466.1"/>
</dbReference>
<organism evidence="5 6">
    <name type="scientific">Lachancea lanzarotensis</name>
    <dbReference type="NCBI Taxonomy" id="1245769"/>
    <lineage>
        <taxon>Eukaryota</taxon>
        <taxon>Fungi</taxon>
        <taxon>Dikarya</taxon>
        <taxon>Ascomycota</taxon>
        <taxon>Saccharomycotina</taxon>
        <taxon>Saccharomycetes</taxon>
        <taxon>Saccharomycetales</taxon>
        <taxon>Saccharomycetaceae</taxon>
        <taxon>Lachancea</taxon>
    </lineage>
</organism>
<dbReference type="InterPro" id="IPR055010">
    <property type="entry name" value="Tag1_M"/>
</dbReference>
<evidence type="ECO:0000259" key="3">
    <source>
        <dbReference type="Pfam" id="PF22786"/>
    </source>
</evidence>
<dbReference type="Proteomes" id="UP000054304">
    <property type="component" value="Unassembled WGS sequence"/>
</dbReference>
<dbReference type="InterPro" id="IPR055012">
    <property type="entry name" value="Tag1_N"/>
</dbReference>
<keyword evidence="1" id="KW-1133">Transmembrane helix</keyword>
<gene>
    <name evidence="5" type="ORF">LALA0_S03e08944g</name>
</gene>
<dbReference type="STRING" id="1245769.A0A0C7MVU8"/>
<proteinExistence type="predicted"/>
<feature type="transmembrane region" description="Helical" evidence="1">
    <location>
        <begin position="41"/>
        <end position="63"/>
    </location>
</feature>
<dbReference type="Pfam" id="PF22786">
    <property type="entry name" value="Tag1_C"/>
    <property type="match status" value="1"/>
</dbReference>
<keyword evidence="6" id="KW-1185">Reference proteome</keyword>
<feature type="domain" description="Tag1 C-terminal" evidence="3">
    <location>
        <begin position="500"/>
        <end position="611"/>
    </location>
</feature>
<keyword evidence="1" id="KW-0472">Membrane</keyword>
<feature type="domain" description="Tag1 middle barrel-like" evidence="4">
    <location>
        <begin position="281"/>
        <end position="440"/>
    </location>
</feature>
<dbReference type="Pfam" id="PF20775">
    <property type="entry name" value="Tag1_N"/>
    <property type="match status" value="1"/>
</dbReference>
<evidence type="ECO:0000259" key="4">
    <source>
        <dbReference type="Pfam" id="PF22787"/>
    </source>
</evidence>
<dbReference type="AlphaFoldDB" id="A0A0C7MVU8"/>
<dbReference type="HOGENOM" id="CLU_035072_0_0_1"/>
<dbReference type="Pfam" id="PF22787">
    <property type="entry name" value="Tag1_M"/>
    <property type="match status" value="1"/>
</dbReference>
<accession>A0A0C7MVU8</accession>